<dbReference type="Proteomes" id="UP000553957">
    <property type="component" value="Unassembled WGS sequence"/>
</dbReference>
<dbReference type="GO" id="GO:0000166">
    <property type="term" value="F:nucleotide binding"/>
    <property type="evidence" value="ECO:0007669"/>
    <property type="project" value="InterPro"/>
</dbReference>
<comment type="caution">
    <text evidence="4">The sequence shown here is derived from an EMBL/GenBank/DDBJ whole genome shotgun (WGS) entry which is preliminary data.</text>
</comment>
<evidence type="ECO:0000313" key="6">
    <source>
        <dbReference type="Proteomes" id="UP000553957"/>
    </source>
</evidence>
<dbReference type="PANTHER" id="PTHR43377">
    <property type="entry name" value="BILIVERDIN REDUCTASE A"/>
    <property type="match status" value="1"/>
</dbReference>
<dbReference type="InterPro" id="IPR036291">
    <property type="entry name" value="NAD(P)-bd_dom_sf"/>
</dbReference>
<feature type="domain" description="Thiazolinyl imine reductase-like C-terminal" evidence="2">
    <location>
        <begin position="145"/>
        <end position="242"/>
    </location>
</feature>
<dbReference type="InterPro" id="IPR010091">
    <property type="entry name" value="Thiazolinyl_imide_reductase"/>
</dbReference>
<evidence type="ECO:0000259" key="2">
    <source>
        <dbReference type="Pfam" id="PF21390"/>
    </source>
</evidence>
<dbReference type="InterPro" id="IPR051450">
    <property type="entry name" value="Gfo/Idh/MocA_Oxidoreductases"/>
</dbReference>
<evidence type="ECO:0000313" key="5">
    <source>
        <dbReference type="Proteomes" id="UP000534306"/>
    </source>
</evidence>
<dbReference type="Pfam" id="PF21390">
    <property type="entry name" value="Irp3-like_C"/>
    <property type="match status" value="1"/>
</dbReference>
<dbReference type="InterPro" id="IPR048655">
    <property type="entry name" value="Irp3-like_C"/>
</dbReference>
<dbReference type="Proteomes" id="UP000534306">
    <property type="component" value="Unassembled WGS sequence"/>
</dbReference>
<evidence type="ECO:0000259" key="1">
    <source>
        <dbReference type="Pfam" id="PF01408"/>
    </source>
</evidence>
<dbReference type="PANTHER" id="PTHR43377:SF1">
    <property type="entry name" value="BILIVERDIN REDUCTASE A"/>
    <property type="match status" value="1"/>
</dbReference>
<reference evidence="3 6" key="2">
    <citation type="submission" date="2020-08" db="EMBL/GenBank/DDBJ databases">
        <title>Sequencing the genomes of 1000 actinobacteria strains.</title>
        <authorList>
            <person name="Klenk H.-P."/>
        </authorList>
    </citation>
    <scope>NUCLEOTIDE SEQUENCE [LARGE SCALE GENOMIC DNA]</scope>
    <source>
        <strain evidence="3 6">DSM 15626</strain>
    </source>
</reference>
<protein>
    <submittedName>
        <fullName evidence="4">Gfo/Idh/MocA family oxidoreductase</fullName>
    </submittedName>
    <submittedName>
        <fullName evidence="3">Thiazolinyl imide reductase</fullName>
    </submittedName>
</protein>
<dbReference type="EMBL" id="JACHKF010000001">
    <property type="protein sequence ID" value="MBB6569662.1"/>
    <property type="molecule type" value="Genomic_DNA"/>
</dbReference>
<dbReference type="NCBIfam" id="TIGR01761">
    <property type="entry name" value="thiaz-red"/>
    <property type="match status" value="1"/>
</dbReference>
<evidence type="ECO:0000313" key="3">
    <source>
        <dbReference type="EMBL" id="MBB6569662.1"/>
    </source>
</evidence>
<dbReference type="AlphaFoldDB" id="A0A7Y4NYG6"/>
<reference evidence="4 5" key="1">
    <citation type="submission" date="2020-05" db="EMBL/GenBank/DDBJ databases">
        <title>Genome sequence of Kribbella sandramycini ATCC 39419.</title>
        <authorList>
            <person name="Maclea K.S."/>
            <person name="Fair J.L."/>
        </authorList>
    </citation>
    <scope>NUCLEOTIDE SEQUENCE [LARGE SCALE GENOMIC DNA]</scope>
    <source>
        <strain evidence="4 5">ATCC 39419</strain>
    </source>
</reference>
<keyword evidence="5" id="KW-1185">Reference proteome</keyword>
<proteinExistence type="predicted"/>
<evidence type="ECO:0000313" key="4">
    <source>
        <dbReference type="EMBL" id="NOL40506.1"/>
    </source>
</evidence>
<accession>A0A7Y4NYG6</accession>
<sequence>MTRLKAVVCGTTFGQFYLAALHRLPGEFEPVGIVARGSSRSAAVAARAGVPLYTSVDELPGDVDVACVVVRSGAMGGPGSELAEQLLTRGVNVLQEQPVHHGDLAACYRAARVGGATYRLGDLYVHLSAVQRFVAAARVLLEHRAAAYIDAACSMQVAFPLLHILGAALGGVLRPWQISAVGNDTGLALLHGEIGGVPLTLRVQNEVDPDDPDNHLHFLHRITIGTSSGGLTLTDTHGPVLWNPRLHIPAGVRDAFDFDADHLSADASSIVGPAGTASYRELLSAEWPTAIGADLLALREQVLGQSDRPEQYHLALSRMWHDLTNSLGYPVLRPGQAHEPLPVELLTAEVR</sequence>
<dbReference type="SUPFAM" id="SSF51735">
    <property type="entry name" value="NAD(P)-binding Rossmann-fold domains"/>
    <property type="match status" value="1"/>
</dbReference>
<dbReference type="InterPro" id="IPR000683">
    <property type="entry name" value="Gfo/Idh/MocA-like_OxRdtase_N"/>
</dbReference>
<organism evidence="4 5">
    <name type="scientific">Kribbella sandramycini</name>
    <dbReference type="NCBI Taxonomy" id="60450"/>
    <lineage>
        <taxon>Bacteria</taxon>
        <taxon>Bacillati</taxon>
        <taxon>Actinomycetota</taxon>
        <taxon>Actinomycetes</taxon>
        <taxon>Propionibacteriales</taxon>
        <taxon>Kribbellaceae</taxon>
        <taxon>Kribbella</taxon>
    </lineage>
</organism>
<name>A0A7Y4NYG6_9ACTN</name>
<dbReference type="RefSeq" id="WP_171673003.1">
    <property type="nucleotide sequence ID" value="NZ_BAAAGT010000002.1"/>
</dbReference>
<dbReference type="Gene3D" id="3.30.360.10">
    <property type="entry name" value="Dihydrodipicolinate Reductase, domain 2"/>
    <property type="match status" value="1"/>
</dbReference>
<dbReference type="Gene3D" id="3.40.50.720">
    <property type="entry name" value="NAD(P)-binding Rossmann-like Domain"/>
    <property type="match status" value="1"/>
</dbReference>
<feature type="domain" description="Gfo/Idh/MocA-like oxidoreductase N-terminal" evidence="1">
    <location>
        <begin position="5"/>
        <end position="115"/>
    </location>
</feature>
<dbReference type="EMBL" id="JABJRC010000002">
    <property type="protein sequence ID" value="NOL40506.1"/>
    <property type="molecule type" value="Genomic_DNA"/>
</dbReference>
<gene>
    <name evidence="3" type="ORF">HNR71_005299</name>
    <name evidence="4" type="ORF">HPO96_09640</name>
</gene>
<dbReference type="Pfam" id="PF01408">
    <property type="entry name" value="GFO_IDH_MocA"/>
    <property type="match status" value="1"/>
</dbReference>